<comment type="similarity">
    <text evidence="1">Belongs to the ABC transporter superfamily.</text>
</comment>
<gene>
    <name evidence="8" type="ORF">O3W52_32085</name>
</gene>
<dbReference type="InterPro" id="IPR003593">
    <property type="entry name" value="AAA+_ATPase"/>
</dbReference>
<keyword evidence="5" id="KW-0864">Zinc transport</keyword>
<dbReference type="PANTHER" id="PTHR42734">
    <property type="entry name" value="METAL TRANSPORT SYSTEM ATP-BINDING PROTEIN TM_0124-RELATED"/>
    <property type="match status" value="1"/>
</dbReference>
<keyword evidence="4 8" id="KW-0067">ATP-binding</keyword>
<dbReference type="EMBL" id="JAPVOI010000006">
    <property type="protein sequence ID" value="MCZ4094348.1"/>
    <property type="molecule type" value="Genomic_DNA"/>
</dbReference>
<accession>A0ABT4KR51</accession>
<evidence type="ECO:0000313" key="8">
    <source>
        <dbReference type="EMBL" id="MCZ4094348.1"/>
    </source>
</evidence>
<sequence>MVALTLEKVGATYGRRVVLSEVSTGMLRGGGLTAVIGPNAAGKSTLFKRIAGLAAGPGLVQLSDTAKGPEAICYMPQDTGANAVLTVYESVLLSAKQGSGWKVKDEELAEIDRVLAALRIDDLAFRGLGELSGGQRQLVSIAQALVRKPEVLLMDEPTSALDLFRQIEVLGFMKRLSAQSGMAVLIALHDLNHALRYCDDTIVISNGSVIASGPTPEVITAEMLKSVYRVEARVEACSLGRPVVIVDDSFSPPGAQAAESPYCMFS</sequence>
<evidence type="ECO:0000256" key="5">
    <source>
        <dbReference type="ARBA" id="ARBA00022906"/>
    </source>
</evidence>
<dbReference type="Pfam" id="PF00005">
    <property type="entry name" value="ABC_tran"/>
    <property type="match status" value="1"/>
</dbReference>
<reference evidence="8" key="1">
    <citation type="submission" date="2022-10" db="EMBL/GenBank/DDBJ databases">
        <title>Whole genome sequencing of three plant growth promoting bacteria isolated from Vachellia tortilis subsp. raddiana in Morocco.</title>
        <authorList>
            <person name="Hnini M."/>
            <person name="Zouagui R."/>
            <person name="Zouagui H."/>
            <person name="Chemao Elfihri M.-W."/>
            <person name="Ibrahimi A."/>
            <person name="Sbabou L."/>
            <person name="Aurag J."/>
        </authorList>
    </citation>
    <scope>NUCLEOTIDE SEQUENCE</scope>
    <source>
        <strain evidence="8">LMR678</strain>
    </source>
</reference>
<keyword evidence="3" id="KW-0547">Nucleotide-binding</keyword>
<keyword evidence="6" id="KW-0406">Ion transport</keyword>
<proteinExistence type="inferred from homology"/>
<dbReference type="GO" id="GO:0005524">
    <property type="term" value="F:ATP binding"/>
    <property type="evidence" value="ECO:0007669"/>
    <property type="project" value="UniProtKB-KW"/>
</dbReference>
<dbReference type="CDD" id="cd03214">
    <property type="entry name" value="ABC_Iron-Siderophores_B12_Hemin"/>
    <property type="match status" value="1"/>
</dbReference>
<feature type="domain" description="ABC transporter" evidence="7">
    <location>
        <begin position="4"/>
        <end position="231"/>
    </location>
</feature>
<dbReference type="InterPro" id="IPR017871">
    <property type="entry name" value="ABC_transporter-like_CS"/>
</dbReference>
<evidence type="ECO:0000313" key="9">
    <source>
        <dbReference type="Proteomes" id="UP001079430"/>
    </source>
</evidence>
<dbReference type="InterPro" id="IPR027417">
    <property type="entry name" value="P-loop_NTPase"/>
</dbReference>
<dbReference type="InterPro" id="IPR050153">
    <property type="entry name" value="Metal_Ion_Import_ABC"/>
</dbReference>
<dbReference type="InterPro" id="IPR003439">
    <property type="entry name" value="ABC_transporter-like_ATP-bd"/>
</dbReference>
<dbReference type="SMART" id="SM00382">
    <property type="entry name" value="AAA"/>
    <property type="match status" value="1"/>
</dbReference>
<dbReference type="PROSITE" id="PS00211">
    <property type="entry name" value="ABC_TRANSPORTER_1"/>
    <property type="match status" value="1"/>
</dbReference>
<name>A0ABT4KR51_9HYPH</name>
<dbReference type="SUPFAM" id="SSF52540">
    <property type="entry name" value="P-loop containing nucleoside triphosphate hydrolases"/>
    <property type="match status" value="1"/>
</dbReference>
<dbReference type="RefSeq" id="WP_269286375.1">
    <property type="nucleotide sequence ID" value="NZ_JAPVOI010000006.1"/>
</dbReference>
<evidence type="ECO:0000256" key="3">
    <source>
        <dbReference type="ARBA" id="ARBA00022741"/>
    </source>
</evidence>
<dbReference type="PROSITE" id="PS50893">
    <property type="entry name" value="ABC_TRANSPORTER_2"/>
    <property type="match status" value="1"/>
</dbReference>
<evidence type="ECO:0000256" key="2">
    <source>
        <dbReference type="ARBA" id="ARBA00022448"/>
    </source>
</evidence>
<comment type="caution">
    <text evidence="8">The sequence shown here is derived from an EMBL/GenBank/DDBJ whole genome shotgun (WGS) entry which is preliminary data.</text>
</comment>
<protein>
    <submittedName>
        <fullName evidence="8">ABC transporter ATP-binding protein</fullName>
    </submittedName>
</protein>
<organism evidence="8 9">
    <name type="scientific">Sinorhizobium psoraleae</name>
    <dbReference type="NCBI Taxonomy" id="520838"/>
    <lineage>
        <taxon>Bacteria</taxon>
        <taxon>Pseudomonadati</taxon>
        <taxon>Pseudomonadota</taxon>
        <taxon>Alphaproteobacteria</taxon>
        <taxon>Hyphomicrobiales</taxon>
        <taxon>Rhizobiaceae</taxon>
        <taxon>Sinorhizobium/Ensifer group</taxon>
        <taxon>Sinorhizobium</taxon>
    </lineage>
</organism>
<dbReference type="Gene3D" id="3.40.50.300">
    <property type="entry name" value="P-loop containing nucleotide triphosphate hydrolases"/>
    <property type="match status" value="1"/>
</dbReference>
<evidence type="ECO:0000256" key="4">
    <source>
        <dbReference type="ARBA" id="ARBA00022840"/>
    </source>
</evidence>
<keyword evidence="9" id="KW-1185">Reference proteome</keyword>
<evidence type="ECO:0000256" key="6">
    <source>
        <dbReference type="ARBA" id="ARBA00023065"/>
    </source>
</evidence>
<dbReference type="PANTHER" id="PTHR42734:SF21">
    <property type="entry name" value="IRON ABC TRANSPORTER, ATP-BINDING PROTEIN"/>
    <property type="match status" value="1"/>
</dbReference>
<keyword evidence="2" id="KW-0813">Transport</keyword>
<keyword evidence="5" id="KW-0862">Zinc</keyword>
<dbReference type="Proteomes" id="UP001079430">
    <property type="component" value="Unassembled WGS sequence"/>
</dbReference>
<evidence type="ECO:0000259" key="7">
    <source>
        <dbReference type="PROSITE" id="PS50893"/>
    </source>
</evidence>
<evidence type="ECO:0000256" key="1">
    <source>
        <dbReference type="ARBA" id="ARBA00005417"/>
    </source>
</evidence>